<dbReference type="PANTHER" id="PTHR12001:SF44">
    <property type="entry name" value="GERANYLGERANYL PYROPHOSPHATE SYNTHASE"/>
    <property type="match status" value="1"/>
</dbReference>
<dbReference type="SUPFAM" id="SSF48576">
    <property type="entry name" value="Terpenoid synthases"/>
    <property type="match status" value="2"/>
</dbReference>
<dbReference type="EMBL" id="BCMY01000011">
    <property type="protein sequence ID" value="GAQ44052.1"/>
    <property type="molecule type" value="Genomic_DNA"/>
</dbReference>
<dbReference type="OrthoDB" id="6921389at2759"/>
<proteinExistence type="predicted"/>
<dbReference type="CDD" id="cd00685">
    <property type="entry name" value="Trans_IPPS_HT"/>
    <property type="match status" value="1"/>
</dbReference>
<dbReference type="Gene3D" id="1.10.600.10">
    <property type="entry name" value="Farnesyl Diphosphate Synthase"/>
    <property type="match status" value="2"/>
</dbReference>
<dbReference type="GO" id="GO:0043386">
    <property type="term" value="P:mycotoxin biosynthetic process"/>
    <property type="evidence" value="ECO:0007669"/>
    <property type="project" value="UniProtKB-ARBA"/>
</dbReference>
<gene>
    <name evidence="4" type="ORF">ABL_06713</name>
</gene>
<evidence type="ECO:0000313" key="5">
    <source>
        <dbReference type="Proteomes" id="UP000068243"/>
    </source>
</evidence>
<name>A0A100IMR1_ASPNG</name>
<evidence type="ECO:0000256" key="3">
    <source>
        <dbReference type="ARBA" id="ARBA00022842"/>
    </source>
</evidence>
<dbReference type="Proteomes" id="UP000068243">
    <property type="component" value="Unassembled WGS sequence"/>
</dbReference>
<organism evidence="4 5">
    <name type="scientific">Aspergillus niger</name>
    <dbReference type="NCBI Taxonomy" id="5061"/>
    <lineage>
        <taxon>Eukaryota</taxon>
        <taxon>Fungi</taxon>
        <taxon>Dikarya</taxon>
        <taxon>Ascomycota</taxon>
        <taxon>Pezizomycotina</taxon>
        <taxon>Eurotiomycetes</taxon>
        <taxon>Eurotiomycetidae</taxon>
        <taxon>Eurotiales</taxon>
        <taxon>Aspergillaceae</taxon>
        <taxon>Aspergillus</taxon>
        <taxon>Aspergillus subgen. Circumdati</taxon>
    </lineage>
</organism>
<dbReference type="Pfam" id="PF00348">
    <property type="entry name" value="polyprenyl_synt"/>
    <property type="match status" value="1"/>
</dbReference>
<dbReference type="VEuPathDB" id="FungiDB:M747DRAFT_59649"/>
<keyword evidence="3" id="KW-0460">Magnesium</keyword>
<accession>A0A100IMR1</accession>
<dbReference type="InterPro" id="IPR008949">
    <property type="entry name" value="Isoprenoid_synthase_dom_sf"/>
</dbReference>
<dbReference type="PROSITE" id="PS00444">
    <property type="entry name" value="POLYPRENYL_SYNTHASE_2"/>
    <property type="match status" value="1"/>
</dbReference>
<dbReference type="GO" id="GO:0004659">
    <property type="term" value="F:prenyltransferase activity"/>
    <property type="evidence" value="ECO:0007669"/>
    <property type="project" value="InterPro"/>
</dbReference>
<evidence type="ECO:0000256" key="1">
    <source>
        <dbReference type="ARBA" id="ARBA00022679"/>
    </source>
</evidence>
<comment type="caution">
    <text evidence="4">The sequence shown here is derived from an EMBL/GenBank/DDBJ whole genome shotgun (WGS) entry which is preliminary data.</text>
</comment>
<dbReference type="VEuPathDB" id="FungiDB:ATCC64974_83900"/>
<dbReference type="SFLD" id="SFLDS00005">
    <property type="entry name" value="Isoprenoid_Synthase_Type_I"/>
    <property type="match status" value="1"/>
</dbReference>
<dbReference type="InterPro" id="IPR000092">
    <property type="entry name" value="Polyprenyl_synt"/>
</dbReference>
<dbReference type="PANTHER" id="PTHR12001">
    <property type="entry name" value="GERANYLGERANYL PYROPHOSPHATE SYNTHASE"/>
    <property type="match status" value="1"/>
</dbReference>
<keyword evidence="2" id="KW-0479">Metal-binding</keyword>
<dbReference type="GO" id="GO:0008299">
    <property type="term" value="P:isoprenoid biosynthetic process"/>
    <property type="evidence" value="ECO:0007669"/>
    <property type="project" value="InterPro"/>
</dbReference>
<dbReference type="VEuPathDB" id="FungiDB:M747DRAFT_315687"/>
<dbReference type="OMA" id="VLMANYG"/>
<evidence type="ECO:0000256" key="2">
    <source>
        <dbReference type="ARBA" id="ARBA00022723"/>
    </source>
</evidence>
<sequence length="701" mass="79396">MSVFDDFPFYNSRPIEASELPEGYFHIIPSRVSSSPVDSDVIDQIRDEWSRALGKELTVPILDKKTLSSPLYVYPECPPTERGAVFEFATIVALWSGKHTSCALSTSIQIYVIVFIDLRQHKVIVHDLASQILARSYGVTSFESGYEINNLYYDALTEILWQPGRHEHEQKILLKDFSAMLESPTKPSLDKMTFDAYKEQRSQHSAGKFASLVIPIFHGLPISESEHVSVASLIKLGSLITGLASDYESFHVDFEKHATSGRLDVISNAMAVLMANYGYTEEEASDILKSVILLLERQFLIEYDDWKLSRSYKSRDLRAYMALWVTSVGGACYAQAISPRYHGLKLKTTAEDRAQLTGRNEIRYKLHGYPPPALSQKPSNTPMKDVPILSAGDQRDLLAPFKKAPAEQLCMAPYEYTRSTPGKKMMSKFIECLRTWLKLPDTSATIIEHVTDMIFQSTLMIDDIEDDSMLRRGKPAAHLVFGKSQTINSATYLFAKASRNLDQLQQEACKAAFLDELETLALGQALDLHWKFQKKCPTTSEYLNMVDNKTGGLFRMALRVMEIESKTEPCPDLMHLITLMGRYYQIRDDYMNLTSDEYTETKGYCEDLSEGKLSFPLIHALQNSHAADMVKGLLFHRENGQELSLDMKRYIVAEMKKAGSLAYARDTAMQLFDAMMETLERVEAKLGPNERLKALLRLLKL</sequence>
<protein>
    <submittedName>
        <fullName evidence="4">Geranylgeranyl pyrophosphate synthase</fullName>
    </submittedName>
</protein>
<dbReference type="GO" id="GO:0046165">
    <property type="term" value="P:alcohol biosynthetic process"/>
    <property type="evidence" value="ECO:0007669"/>
    <property type="project" value="UniProtKB-ARBA"/>
</dbReference>
<dbReference type="AlphaFoldDB" id="A0A100IMR1"/>
<evidence type="ECO:0000313" key="4">
    <source>
        <dbReference type="EMBL" id="GAQ44052.1"/>
    </source>
</evidence>
<dbReference type="InterPro" id="IPR033749">
    <property type="entry name" value="Polyprenyl_synt_CS"/>
</dbReference>
<dbReference type="VEuPathDB" id="FungiDB:ASPNIDRAFT2_1159314"/>
<reference evidence="5" key="1">
    <citation type="journal article" date="2016" name="Genome Announc.">
        <title>Draft genome sequence of Aspergillus niger strain An76.</title>
        <authorList>
            <person name="Gong W."/>
            <person name="Cheng Z."/>
            <person name="Zhang H."/>
            <person name="Liu L."/>
            <person name="Gao P."/>
            <person name="Wang L."/>
        </authorList>
    </citation>
    <scope>NUCLEOTIDE SEQUENCE [LARGE SCALE GENOMIC DNA]</scope>
    <source>
        <strain evidence="5">An76</strain>
    </source>
</reference>
<dbReference type="PROSITE" id="PS00723">
    <property type="entry name" value="POLYPRENYL_SYNTHASE_1"/>
    <property type="match status" value="1"/>
</dbReference>
<dbReference type="Pfam" id="PF19086">
    <property type="entry name" value="Terpene_syn_C_2"/>
    <property type="match status" value="1"/>
</dbReference>
<dbReference type="VEuPathDB" id="FungiDB:An03g02050"/>
<dbReference type="VEuPathDB" id="FungiDB:An03g02060"/>
<keyword evidence="1" id="KW-0808">Transferase</keyword>
<dbReference type="GO" id="GO:0046872">
    <property type="term" value="F:metal ion binding"/>
    <property type="evidence" value="ECO:0007669"/>
    <property type="project" value="UniProtKB-KW"/>
</dbReference>